<gene>
    <name evidence="1" type="ORF">SAMN05444320_103737</name>
</gene>
<dbReference type="Proteomes" id="UP000184501">
    <property type="component" value="Unassembled WGS sequence"/>
</dbReference>
<dbReference type="STRING" id="2017.SAMN05444320_103737"/>
<evidence type="ECO:0000313" key="2">
    <source>
        <dbReference type="Proteomes" id="UP000184501"/>
    </source>
</evidence>
<proteinExistence type="predicted"/>
<dbReference type="EMBL" id="FQVN01000003">
    <property type="protein sequence ID" value="SHF46102.1"/>
    <property type="molecule type" value="Genomic_DNA"/>
</dbReference>
<dbReference type="RefSeq" id="WP_073482424.1">
    <property type="nucleotide sequence ID" value="NZ_FQVN01000003.1"/>
</dbReference>
<keyword evidence="2" id="KW-1185">Reference proteome</keyword>
<accession>A0A1M5BV40</accession>
<reference evidence="1 2" key="1">
    <citation type="submission" date="2016-11" db="EMBL/GenBank/DDBJ databases">
        <authorList>
            <person name="Jaros S."/>
            <person name="Januszkiewicz K."/>
            <person name="Wedrychowicz H."/>
        </authorList>
    </citation>
    <scope>NUCLEOTIDE SEQUENCE [LARGE SCALE GENOMIC DNA]</scope>
    <source>
        <strain evidence="1 2">DSM 44523</strain>
    </source>
</reference>
<sequence length="173" mass="19335">MSWSDFYRRRNATLAALDWSARHPGQPLPLADLPEVAAGFPTRAEVVRALHCRWLLLLAPRVELALDEAARHPDADRVSVVATAWRRLARRERALRQALDVHEPLEGEALRTAFAAEHRLLALAAGLAEPDEPDEEIARIGARFLTLLRAAPAEQPRRRTTVGALLRRLVSID</sequence>
<dbReference type="OrthoDB" id="3773711at2"/>
<name>A0A1M5BV40_STRHI</name>
<evidence type="ECO:0000313" key="1">
    <source>
        <dbReference type="EMBL" id="SHF46102.1"/>
    </source>
</evidence>
<protein>
    <submittedName>
        <fullName evidence="1">Uncharacterized protein</fullName>
    </submittedName>
</protein>
<dbReference type="AlphaFoldDB" id="A0A1M5BV40"/>
<organism evidence="1 2">
    <name type="scientific">Streptoalloteichus hindustanus</name>
    <dbReference type="NCBI Taxonomy" id="2017"/>
    <lineage>
        <taxon>Bacteria</taxon>
        <taxon>Bacillati</taxon>
        <taxon>Actinomycetota</taxon>
        <taxon>Actinomycetes</taxon>
        <taxon>Pseudonocardiales</taxon>
        <taxon>Pseudonocardiaceae</taxon>
        <taxon>Streptoalloteichus</taxon>
    </lineage>
</organism>